<protein>
    <submittedName>
        <fullName evidence="7">Peptide/nickel transport system substrate-binding protein</fullName>
    </submittedName>
</protein>
<feature type="domain" description="Solute-binding protein family 5" evidence="6">
    <location>
        <begin position="97"/>
        <end position="472"/>
    </location>
</feature>
<accession>A0ABT9XFT4</accession>
<gene>
    <name evidence="7" type="ORF">J2S03_000976</name>
</gene>
<comment type="similarity">
    <text evidence="2">Belongs to the bacterial solute-binding protein 5 family.</text>
</comment>
<comment type="subcellular location">
    <subcellularLocation>
        <location evidence="1">Cell envelope</location>
    </subcellularLocation>
</comment>
<dbReference type="PROSITE" id="PS51257">
    <property type="entry name" value="PROKAR_LIPOPROTEIN"/>
    <property type="match status" value="1"/>
</dbReference>
<sequence length="578" mass="63789">MKKRPLVMLAGASALALVLAGCGTGSNSSTGNATSSQTPQKGGTLVSALPASTDITWYLPISNVANQSLYNAQMNEMEYWPLLYLDNKYNIDYNDSIAKNIVASSDGLTYHVYLHNNYKWSDGQPVTTKDILFTWNVIKAASASNAPSPWPYVDANYGDIPNGIKSIVANNDYEFTITLKKPANQQWFEYNGIGQLIPMPAHAWDKYPNDMTQELKYLGQNATDPNFIINSPVDGAFKLTSATDKEKWVLTPNKYFGGHKSTLDKWVLVYEASSDAEIAAVKSGAVNLGYLPLTQYSEENQLKSSGITITPMPNGFGYFDVTLNMNKGSKLGSVFSQLYVRQALEMGIDQNTINSKIWHNYAPPQYGPIPADPATKFLDPKLSKPLYPYNPAKGKQLLEQHGWKEVNGVMTKDGQQLAFTLMYPSGDETVTQTAELEQQDWAQEGVKVTLKPLPFAQLLGYMAKPTGWDAASEQGIAYSGSYPSGDGIFQPGGLDNYGYNDATENQWITKTTEPSPNEQAIMKTFFGYEEYTAKNLPVLWSNGSDNLVLTASNVHNATEQTMDPAFAIPMINYIWMSK</sequence>
<keyword evidence="4 5" id="KW-0732">Signal</keyword>
<dbReference type="PANTHER" id="PTHR30290">
    <property type="entry name" value="PERIPLASMIC BINDING COMPONENT OF ABC TRANSPORTER"/>
    <property type="match status" value="1"/>
</dbReference>
<feature type="chain" id="PRO_5045723868" evidence="5">
    <location>
        <begin position="21"/>
        <end position="578"/>
    </location>
</feature>
<dbReference type="SUPFAM" id="SSF53850">
    <property type="entry name" value="Periplasmic binding protein-like II"/>
    <property type="match status" value="1"/>
</dbReference>
<keyword evidence="8" id="KW-1185">Reference proteome</keyword>
<evidence type="ECO:0000256" key="3">
    <source>
        <dbReference type="ARBA" id="ARBA00022448"/>
    </source>
</evidence>
<dbReference type="InterPro" id="IPR000914">
    <property type="entry name" value="SBP_5_dom"/>
</dbReference>
<comment type="caution">
    <text evidence="7">The sequence shown here is derived from an EMBL/GenBank/DDBJ whole genome shotgun (WGS) entry which is preliminary data.</text>
</comment>
<evidence type="ECO:0000256" key="4">
    <source>
        <dbReference type="ARBA" id="ARBA00022729"/>
    </source>
</evidence>
<keyword evidence="3" id="KW-0813">Transport</keyword>
<dbReference type="Pfam" id="PF00496">
    <property type="entry name" value="SBP_bac_5"/>
    <property type="match status" value="1"/>
</dbReference>
<dbReference type="Gene3D" id="3.40.190.10">
    <property type="entry name" value="Periplasmic binding protein-like II"/>
    <property type="match status" value="1"/>
</dbReference>
<dbReference type="RefSeq" id="WP_274455018.1">
    <property type="nucleotide sequence ID" value="NZ_CP067097.1"/>
</dbReference>
<organism evidence="7 8">
    <name type="scientific">Alicyclobacillus cycloheptanicus</name>
    <dbReference type="NCBI Taxonomy" id="1457"/>
    <lineage>
        <taxon>Bacteria</taxon>
        <taxon>Bacillati</taxon>
        <taxon>Bacillota</taxon>
        <taxon>Bacilli</taxon>
        <taxon>Bacillales</taxon>
        <taxon>Alicyclobacillaceae</taxon>
        <taxon>Alicyclobacillus</taxon>
    </lineage>
</organism>
<dbReference type="InterPro" id="IPR039424">
    <property type="entry name" value="SBP_5"/>
</dbReference>
<evidence type="ECO:0000313" key="8">
    <source>
        <dbReference type="Proteomes" id="UP001232973"/>
    </source>
</evidence>
<evidence type="ECO:0000313" key="7">
    <source>
        <dbReference type="EMBL" id="MDQ0189160.1"/>
    </source>
</evidence>
<reference evidence="7 8" key="1">
    <citation type="submission" date="2023-07" db="EMBL/GenBank/DDBJ databases">
        <title>Genomic Encyclopedia of Type Strains, Phase IV (KMG-IV): sequencing the most valuable type-strain genomes for metagenomic binning, comparative biology and taxonomic classification.</title>
        <authorList>
            <person name="Goeker M."/>
        </authorList>
    </citation>
    <scope>NUCLEOTIDE SEQUENCE [LARGE SCALE GENOMIC DNA]</scope>
    <source>
        <strain evidence="7 8">DSM 4006</strain>
    </source>
</reference>
<dbReference type="Proteomes" id="UP001232973">
    <property type="component" value="Unassembled WGS sequence"/>
</dbReference>
<evidence type="ECO:0000256" key="1">
    <source>
        <dbReference type="ARBA" id="ARBA00004196"/>
    </source>
</evidence>
<proteinExistence type="inferred from homology"/>
<dbReference type="CDD" id="cd08513">
    <property type="entry name" value="PBP2_thermophilic_Hb8_like"/>
    <property type="match status" value="1"/>
</dbReference>
<feature type="signal peptide" evidence="5">
    <location>
        <begin position="1"/>
        <end position="20"/>
    </location>
</feature>
<dbReference type="PANTHER" id="PTHR30290:SF10">
    <property type="entry name" value="PERIPLASMIC OLIGOPEPTIDE-BINDING PROTEIN-RELATED"/>
    <property type="match status" value="1"/>
</dbReference>
<dbReference type="EMBL" id="JAUSTP010000005">
    <property type="protein sequence ID" value="MDQ0189160.1"/>
    <property type="molecule type" value="Genomic_DNA"/>
</dbReference>
<name>A0ABT9XFT4_9BACL</name>
<evidence type="ECO:0000256" key="2">
    <source>
        <dbReference type="ARBA" id="ARBA00005695"/>
    </source>
</evidence>
<evidence type="ECO:0000259" key="6">
    <source>
        <dbReference type="Pfam" id="PF00496"/>
    </source>
</evidence>
<evidence type="ECO:0000256" key="5">
    <source>
        <dbReference type="SAM" id="SignalP"/>
    </source>
</evidence>
<dbReference type="Gene3D" id="3.10.105.10">
    <property type="entry name" value="Dipeptide-binding Protein, Domain 3"/>
    <property type="match status" value="1"/>
</dbReference>